<evidence type="ECO:0000256" key="7">
    <source>
        <dbReference type="SAM" id="MobiDB-lite"/>
    </source>
</evidence>
<evidence type="ECO:0000313" key="10">
    <source>
        <dbReference type="EMBL" id="KAA0161502.1"/>
    </source>
</evidence>
<feature type="region of interest" description="Disordered" evidence="7">
    <location>
        <begin position="524"/>
        <end position="550"/>
    </location>
</feature>
<feature type="compositionally biased region" description="Polar residues" evidence="7">
    <location>
        <begin position="970"/>
        <end position="982"/>
    </location>
</feature>
<feature type="transmembrane region" description="Helical" evidence="8">
    <location>
        <begin position="307"/>
        <end position="329"/>
    </location>
</feature>
<dbReference type="PRINTS" id="PR00344">
    <property type="entry name" value="BCTRLSENSOR"/>
</dbReference>
<dbReference type="Gene3D" id="3.40.50.2300">
    <property type="match status" value="1"/>
</dbReference>
<dbReference type="InterPro" id="IPR003661">
    <property type="entry name" value="HisK_dim/P_dom"/>
</dbReference>
<protein>
    <recommendedName>
        <fullName evidence="2">histidine kinase</fullName>
        <ecNumber evidence="2">2.7.13.3</ecNumber>
    </recommendedName>
</protein>
<feature type="region of interest" description="Disordered" evidence="7">
    <location>
        <begin position="779"/>
        <end position="982"/>
    </location>
</feature>
<dbReference type="CDD" id="cd17546">
    <property type="entry name" value="REC_hyHK_CKI1_RcsC-like"/>
    <property type="match status" value="1"/>
</dbReference>
<keyword evidence="4" id="KW-0808">Transferase</keyword>
<dbReference type="InterPro" id="IPR036097">
    <property type="entry name" value="HisK_dim/P_sf"/>
</dbReference>
<dbReference type="InterPro" id="IPR004358">
    <property type="entry name" value="Sig_transdc_His_kin-like_C"/>
</dbReference>
<dbReference type="GO" id="GO:0000155">
    <property type="term" value="F:phosphorelay sensor kinase activity"/>
    <property type="evidence" value="ECO:0007669"/>
    <property type="project" value="InterPro"/>
</dbReference>
<feature type="transmembrane region" description="Helical" evidence="8">
    <location>
        <begin position="50"/>
        <end position="71"/>
    </location>
</feature>
<dbReference type="EMBL" id="VLTM01000035">
    <property type="protein sequence ID" value="KAA0161502.1"/>
    <property type="molecule type" value="Genomic_DNA"/>
</dbReference>
<comment type="caution">
    <text evidence="10">The sequence shown here is derived from an EMBL/GenBank/DDBJ whole genome shotgun (WGS) entry which is preliminary data.</text>
</comment>
<evidence type="ECO:0000256" key="8">
    <source>
        <dbReference type="SAM" id="Phobius"/>
    </source>
</evidence>
<dbReference type="CDD" id="cd00082">
    <property type="entry name" value="HisKA"/>
    <property type="match status" value="1"/>
</dbReference>
<feature type="transmembrane region" description="Helical" evidence="8">
    <location>
        <begin position="228"/>
        <end position="247"/>
    </location>
</feature>
<proteinExistence type="predicted"/>
<evidence type="ECO:0000256" key="4">
    <source>
        <dbReference type="ARBA" id="ARBA00022679"/>
    </source>
</evidence>
<feature type="modified residue" description="4-aspartylphosphate" evidence="6">
    <location>
        <position position="1199"/>
    </location>
</feature>
<feature type="compositionally biased region" description="Low complexity" evidence="7">
    <location>
        <begin position="604"/>
        <end position="625"/>
    </location>
</feature>
<evidence type="ECO:0000313" key="13">
    <source>
        <dbReference type="Proteomes" id="UP000325113"/>
    </source>
</evidence>
<feature type="region of interest" description="Disordered" evidence="7">
    <location>
        <begin position="685"/>
        <end position="755"/>
    </location>
</feature>
<dbReference type="EMBL" id="VLTL01000070">
    <property type="protein sequence ID" value="KAA0163240.1"/>
    <property type="molecule type" value="Genomic_DNA"/>
</dbReference>
<name>A0A5A8D7L7_CAFRO</name>
<dbReference type="Proteomes" id="UP000325113">
    <property type="component" value="Unassembled WGS sequence"/>
</dbReference>
<organism evidence="10 13">
    <name type="scientific">Cafeteria roenbergensis</name>
    <name type="common">Marine flagellate</name>
    <dbReference type="NCBI Taxonomy" id="33653"/>
    <lineage>
        <taxon>Eukaryota</taxon>
        <taxon>Sar</taxon>
        <taxon>Stramenopiles</taxon>
        <taxon>Bigyra</taxon>
        <taxon>Opalozoa</taxon>
        <taxon>Bicosoecida</taxon>
        <taxon>Cafeteriaceae</taxon>
        <taxon>Cafeteria</taxon>
    </lineage>
</organism>
<evidence type="ECO:0000259" key="9">
    <source>
        <dbReference type="PROSITE" id="PS50110"/>
    </source>
</evidence>
<feature type="region of interest" description="Disordered" evidence="7">
    <location>
        <begin position="996"/>
        <end position="1025"/>
    </location>
</feature>
<dbReference type="InterPro" id="IPR011006">
    <property type="entry name" value="CheY-like_superfamily"/>
</dbReference>
<dbReference type="InterPro" id="IPR001789">
    <property type="entry name" value="Sig_transdc_resp-reg_receiver"/>
</dbReference>
<evidence type="ECO:0000256" key="2">
    <source>
        <dbReference type="ARBA" id="ARBA00012438"/>
    </source>
</evidence>
<evidence type="ECO:0000256" key="6">
    <source>
        <dbReference type="PROSITE-ProRule" id="PRU00169"/>
    </source>
</evidence>
<dbReference type="PROSITE" id="PS50110">
    <property type="entry name" value="RESPONSE_REGULATORY"/>
    <property type="match status" value="1"/>
</dbReference>
<keyword evidence="8" id="KW-0472">Membrane</keyword>
<keyword evidence="5" id="KW-0418">Kinase</keyword>
<feature type="transmembrane region" description="Helical" evidence="8">
    <location>
        <begin position="164"/>
        <end position="181"/>
    </location>
</feature>
<gene>
    <name evidence="11" type="ORF">FNF28_04390</name>
    <name evidence="10" type="ORF">FNF31_03785</name>
</gene>
<dbReference type="InterPro" id="IPR003594">
    <property type="entry name" value="HATPase_dom"/>
</dbReference>
<sequence length="1285" mass="132316">MLNLRPGEWEWLAMAPDGRHLSPGLSVHHPAASQDQLPKMEASPVAGTRWGHASFLVACVVVMALTMAAPAAVGARHEYLVYDGADHASTLAAVTTTAGAALVALAMVFFARGALEPRDRVGALDLAAGMIAGWIPVLLEWTGAVKSAVDVWQVIPGACMSVPVSAHAVLAVSFASVVAVGHAAQDRFDDVDATGASPWARLLALNALAVAFWPGLVSPWLLGSTAGNVFGIVAFATVGTLCAALFWEVIISSGRRVLLACSQARKRCCRCMQQRRPRLVRPSGSSEDANSSDDELRDKKVASAAEIVRLLIPAFVFVLLLVNVVAVIVSQMHLDGCPAAFADPTAELPSGVSYPVGFSRDAEARGRAVSNVMRWSSAAAFSLACVILVARAQEAMADKRSAASRASARNLRQTLRVLSHETRGPVNGAVLALSLLERSVRRHDNDEVEDLLGDLRVSLERTKRGLDSLLALQSAHASDKAASDVQWEWCAAHAVSLRQVRATMRGACAAEGVELALEMVEPCDDGQPGAPKGRLLPPGSPFLKPKVPSAPLDEASVAGLSQLGATQGIPELEPLALPAAHSAGSIMTGRRHQSSSQGFGGGLARAPPATPRRAAGLRRSSGRPRAVPSDPDGCRSLVPRWEVFVDADKVTAVCLNFVSNALKHAPAQGGSIALRVSLRVTGDLGPSLQDTSRPTTPASARSAVQGGASLAMQPHASLPRRRGNSRSRAGSHLSSNSVGEAARTSGRPGPGLPALPLALESSLPASDVDLVRAALLPRRAPPCTGDKAGSVPEQSGGALREVTSASAGSGATGRRNRTARVCPASGPAPGRGQDIPSAACTTASASATVSQRRGESASSPMGKQSASSSLRPTLKGSASSLTGKHEASAAAPPPPARDDETEHASSGQETSADGIPSSAALTAGAGAAATDAQSSSAARRPSSIVAGIRQPAACGRGSHAALGRKRDISAEQTGPTVDTSVATAAMERDRLARALADDESFTLGQVPTGDGSAPGKTITPTNLDDPPAQAPLQRCMLVVEAVDNGAGLPEHVMTSGKLFTPFARLQQGDACLRMSSTGLGLAIVKSMVVTDLGGAVGVASKHGQGACFFALIPCWGRLSSEARMALSPVARVGSMTGKPLCLVVDDDAISRSLTARLIRSFGLDATTLDDGEAFVQHLTAALKGTASASVRWPSVVCLDSSMPKLSGPAALAKLDDLATQLDSDGSVVEAARLRSLPIIGVTGNALAGDKARFIRAGARTVVVKPVDAPLLRGSLSACLGPLMPM</sequence>
<comment type="catalytic activity">
    <reaction evidence="1">
        <text>ATP + protein L-histidine = ADP + protein N-phospho-L-histidine.</text>
        <dbReference type="EC" id="2.7.13.3"/>
    </reaction>
</comment>
<evidence type="ECO:0000313" key="11">
    <source>
        <dbReference type="EMBL" id="KAA0163240.1"/>
    </source>
</evidence>
<dbReference type="GO" id="GO:0009927">
    <property type="term" value="F:histidine phosphotransfer kinase activity"/>
    <property type="evidence" value="ECO:0007669"/>
    <property type="project" value="TreeGrafter"/>
</dbReference>
<feature type="compositionally biased region" description="Polar residues" evidence="7">
    <location>
        <begin position="688"/>
        <end position="699"/>
    </location>
</feature>
<feature type="transmembrane region" description="Helical" evidence="8">
    <location>
        <begin position="123"/>
        <end position="144"/>
    </location>
</feature>
<dbReference type="PANTHER" id="PTHR43047:SF72">
    <property type="entry name" value="OSMOSENSING HISTIDINE PROTEIN KINASE SLN1"/>
    <property type="match status" value="1"/>
</dbReference>
<evidence type="ECO:0000256" key="3">
    <source>
        <dbReference type="ARBA" id="ARBA00022553"/>
    </source>
</evidence>
<dbReference type="Pfam" id="PF00512">
    <property type="entry name" value="HisKA"/>
    <property type="match status" value="1"/>
</dbReference>
<feature type="transmembrane region" description="Helical" evidence="8">
    <location>
        <begin position="91"/>
        <end position="111"/>
    </location>
</feature>
<keyword evidence="8" id="KW-1133">Transmembrane helix</keyword>
<evidence type="ECO:0000313" key="12">
    <source>
        <dbReference type="Proteomes" id="UP000324907"/>
    </source>
</evidence>
<dbReference type="EC" id="2.7.13.3" evidence="2"/>
<dbReference type="SMART" id="SM00448">
    <property type="entry name" value="REC"/>
    <property type="match status" value="1"/>
</dbReference>
<dbReference type="SUPFAM" id="SSF55874">
    <property type="entry name" value="ATPase domain of HSP90 chaperone/DNA topoisomerase II/histidine kinase"/>
    <property type="match status" value="1"/>
</dbReference>
<accession>A0A5A8D7L7</accession>
<feature type="domain" description="Response regulatory" evidence="9">
    <location>
        <begin position="1140"/>
        <end position="1279"/>
    </location>
</feature>
<dbReference type="Pfam" id="PF00072">
    <property type="entry name" value="Response_reg"/>
    <property type="match status" value="1"/>
</dbReference>
<dbReference type="Gene3D" id="3.30.565.10">
    <property type="entry name" value="Histidine kinase-like ATPase, C-terminal domain"/>
    <property type="match status" value="1"/>
</dbReference>
<dbReference type="PANTHER" id="PTHR43047">
    <property type="entry name" value="TWO-COMPONENT HISTIDINE PROTEIN KINASE"/>
    <property type="match status" value="1"/>
</dbReference>
<feature type="region of interest" description="Disordered" evidence="7">
    <location>
        <begin position="583"/>
        <end position="633"/>
    </location>
</feature>
<dbReference type="Gene3D" id="1.10.287.130">
    <property type="match status" value="1"/>
</dbReference>
<evidence type="ECO:0000256" key="5">
    <source>
        <dbReference type="ARBA" id="ARBA00022777"/>
    </source>
</evidence>
<dbReference type="Pfam" id="PF02518">
    <property type="entry name" value="HATPase_c"/>
    <property type="match status" value="1"/>
</dbReference>
<feature type="compositionally biased region" description="Low complexity" evidence="7">
    <location>
        <begin position="837"/>
        <end position="848"/>
    </location>
</feature>
<dbReference type="InterPro" id="IPR036890">
    <property type="entry name" value="HATPase_C_sf"/>
</dbReference>
<dbReference type="GO" id="GO:0005886">
    <property type="term" value="C:plasma membrane"/>
    <property type="evidence" value="ECO:0007669"/>
    <property type="project" value="TreeGrafter"/>
</dbReference>
<reference evidence="12 13" key="1">
    <citation type="submission" date="2019-07" db="EMBL/GenBank/DDBJ databases">
        <title>Genomes of Cafeteria roenbergensis.</title>
        <authorList>
            <person name="Fischer M.G."/>
            <person name="Hackl T."/>
            <person name="Roman M."/>
        </authorList>
    </citation>
    <scope>NUCLEOTIDE SEQUENCE [LARGE SCALE GENOMIC DNA]</scope>
    <source>
        <strain evidence="10 13">Cflag</strain>
        <strain evidence="11 12">RCC970-E3</strain>
    </source>
</reference>
<feature type="compositionally biased region" description="Polar residues" evidence="7">
    <location>
        <begin position="856"/>
        <end position="882"/>
    </location>
</feature>
<keyword evidence="8" id="KW-0812">Transmembrane</keyword>
<keyword evidence="3 6" id="KW-0597">Phosphoprotein</keyword>
<dbReference type="SMART" id="SM00388">
    <property type="entry name" value="HisKA"/>
    <property type="match status" value="1"/>
</dbReference>
<evidence type="ECO:0000256" key="1">
    <source>
        <dbReference type="ARBA" id="ARBA00000085"/>
    </source>
</evidence>
<dbReference type="Proteomes" id="UP000324907">
    <property type="component" value="Unassembled WGS sequence"/>
</dbReference>
<feature type="compositionally biased region" description="Low complexity" evidence="7">
    <location>
        <begin position="917"/>
        <end position="943"/>
    </location>
</feature>
<dbReference type="SUPFAM" id="SSF47384">
    <property type="entry name" value="Homodimeric domain of signal transducing histidine kinase"/>
    <property type="match status" value="1"/>
</dbReference>
<dbReference type="SUPFAM" id="SSF52172">
    <property type="entry name" value="CheY-like"/>
    <property type="match status" value="1"/>
</dbReference>
<feature type="transmembrane region" description="Helical" evidence="8">
    <location>
        <begin position="202"/>
        <end position="222"/>
    </location>
</feature>